<keyword evidence="2" id="KW-1185">Reference proteome</keyword>
<reference evidence="1" key="1">
    <citation type="submission" date="2011-09" db="EMBL/GenBank/DDBJ databases">
        <title>The permanent draft genome of Mucilaginibacter paludis DSM 18603.</title>
        <authorList>
            <consortium name="US DOE Joint Genome Institute (JGI-PGF)"/>
            <person name="Lucas S."/>
            <person name="Han J."/>
            <person name="Lapidus A."/>
            <person name="Bruce D."/>
            <person name="Goodwin L."/>
            <person name="Pitluck S."/>
            <person name="Peters L."/>
            <person name="Kyrpides N."/>
            <person name="Mavromatis K."/>
            <person name="Ivanova N."/>
            <person name="Mikhailova N."/>
            <person name="Held B."/>
            <person name="Detter J.C."/>
            <person name="Tapia R."/>
            <person name="Han C."/>
            <person name="Land M."/>
            <person name="Hauser L."/>
            <person name="Markowitz V."/>
            <person name="Cheng J.-F."/>
            <person name="Hugenholtz P."/>
            <person name="Woyke T."/>
            <person name="Wu D."/>
            <person name="Tindall B."/>
            <person name="Brambilla E."/>
            <person name="Klenk H.-P."/>
            <person name="Eisen J.A."/>
        </authorList>
    </citation>
    <scope>NUCLEOTIDE SEQUENCE [LARGE SCALE GENOMIC DNA]</scope>
    <source>
        <strain evidence="1">DSM 18603</strain>
    </source>
</reference>
<accession>H1YDW6</accession>
<organism evidence="1 2">
    <name type="scientific">Mucilaginibacter paludis DSM 18603</name>
    <dbReference type="NCBI Taxonomy" id="714943"/>
    <lineage>
        <taxon>Bacteria</taxon>
        <taxon>Pseudomonadati</taxon>
        <taxon>Bacteroidota</taxon>
        <taxon>Sphingobacteriia</taxon>
        <taxon>Sphingobacteriales</taxon>
        <taxon>Sphingobacteriaceae</taxon>
        <taxon>Mucilaginibacter</taxon>
    </lineage>
</organism>
<dbReference type="HOGENOM" id="CLU_2570056_0_0_10"/>
<dbReference type="STRING" id="714943.Mucpa_0103"/>
<dbReference type="EMBL" id="CM001403">
    <property type="protein sequence ID" value="EHQ24306.1"/>
    <property type="molecule type" value="Genomic_DNA"/>
</dbReference>
<evidence type="ECO:0000313" key="2">
    <source>
        <dbReference type="Proteomes" id="UP000002774"/>
    </source>
</evidence>
<protein>
    <submittedName>
        <fullName evidence="1">Uncharacterized protein</fullName>
    </submittedName>
</protein>
<name>H1YDW6_9SPHI</name>
<dbReference type="AlphaFoldDB" id="H1YDW6"/>
<dbReference type="Proteomes" id="UP000002774">
    <property type="component" value="Chromosome"/>
</dbReference>
<proteinExistence type="predicted"/>
<sequence length="81" mass="9826">MIMNFSFTIDNIEFRFNSMHTLQPKLFQVYVQIENKTRRFHFKLNDSGDTFEFAQREDCPATILEYETELSERLKKQYGFT</sequence>
<evidence type="ECO:0000313" key="1">
    <source>
        <dbReference type="EMBL" id="EHQ24306.1"/>
    </source>
</evidence>
<gene>
    <name evidence="1" type="ORF">Mucpa_0103</name>
</gene>